<reference evidence="2 3" key="1">
    <citation type="journal article" date="2015" name="Nat. Commun.">
        <title>Outbred genome sequencing and CRISPR/Cas9 gene editing in butterflies.</title>
        <authorList>
            <person name="Li X."/>
            <person name="Fan D."/>
            <person name="Zhang W."/>
            <person name="Liu G."/>
            <person name="Zhang L."/>
            <person name="Zhao L."/>
            <person name="Fang X."/>
            <person name="Chen L."/>
            <person name="Dong Y."/>
            <person name="Chen Y."/>
            <person name="Ding Y."/>
            <person name="Zhao R."/>
            <person name="Feng M."/>
            <person name="Zhu Y."/>
            <person name="Feng Y."/>
            <person name="Jiang X."/>
            <person name="Zhu D."/>
            <person name="Xiang H."/>
            <person name="Feng X."/>
            <person name="Li S."/>
            <person name="Wang J."/>
            <person name="Zhang G."/>
            <person name="Kronforst M.R."/>
            <person name="Wang W."/>
        </authorList>
    </citation>
    <scope>NUCLEOTIDE SEQUENCE [LARGE SCALE GENOMIC DNA]</scope>
    <source>
        <strain evidence="2">Ya'a_city_454_Pm</strain>
        <tissue evidence="2">Whole body</tissue>
    </source>
</reference>
<dbReference type="EMBL" id="LADJ01030596">
    <property type="protein sequence ID" value="KPJ21202.1"/>
    <property type="molecule type" value="Genomic_DNA"/>
</dbReference>
<dbReference type="AlphaFoldDB" id="A0A0N0PFS6"/>
<organism evidence="2 3">
    <name type="scientific">Papilio machaon</name>
    <name type="common">Old World swallowtail butterfly</name>
    <dbReference type="NCBI Taxonomy" id="76193"/>
    <lineage>
        <taxon>Eukaryota</taxon>
        <taxon>Metazoa</taxon>
        <taxon>Ecdysozoa</taxon>
        <taxon>Arthropoda</taxon>
        <taxon>Hexapoda</taxon>
        <taxon>Insecta</taxon>
        <taxon>Pterygota</taxon>
        <taxon>Neoptera</taxon>
        <taxon>Endopterygota</taxon>
        <taxon>Lepidoptera</taxon>
        <taxon>Glossata</taxon>
        <taxon>Ditrysia</taxon>
        <taxon>Papilionoidea</taxon>
        <taxon>Papilionidae</taxon>
        <taxon>Papilioninae</taxon>
        <taxon>Papilio</taxon>
    </lineage>
</organism>
<gene>
    <name evidence="2" type="ORF">RR48_00913</name>
</gene>
<sequence>EDKEGASVPGCEGREVKVAVRNVGKTPARRIRKEHQSQDARDRSEGSCEERREDASWDQE</sequence>
<feature type="non-terminal residue" evidence="2">
    <location>
        <position position="1"/>
    </location>
</feature>
<name>A0A0N0PFS6_PAPMA</name>
<feature type="region of interest" description="Disordered" evidence="1">
    <location>
        <begin position="18"/>
        <end position="60"/>
    </location>
</feature>
<keyword evidence="3" id="KW-1185">Reference proteome</keyword>
<dbReference type="InParanoid" id="A0A0N0PFS6"/>
<evidence type="ECO:0000256" key="1">
    <source>
        <dbReference type="SAM" id="MobiDB-lite"/>
    </source>
</evidence>
<evidence type="ECO:0000313" key="3">
    <source>
        <dbReference type="Proteomes" id="UP000053240"/>
    </source>
</evidence>
<feature type="compositionally biased region" description="Basic and acidic residues" evidence="1">
    <location>
        <begin position="34"/>
        <end position="60"/>
    </location>
</feature>
<evidence type="ECO:0000313" key="2">
    <source>
        <dbReference type="EMBL" id="KPJ21202.1"/>
    </source>
</evidence>
<dbReference type="Proteomes" id="UP000053240">
    <property type="component" value="Unassembled WGS sequence"/>
</dbReference>
<protein>
    <submittedName>
        <fullName evidence="2">Uncharacterized protein</fullName>
    </submittedName>
</protein>
<proteinExistence type="predicted"/>
<accession>A0A0N0PFS6</accession>
<comment type="caution">
    <text evidence="2">The sequence shown here is derived from an EMBL/GenBank/DDBJ whole genome shotgun (WGS) entry which is preliminary data.</text>
</comment>